<dbReference type="AlphaFoldDB" id="A0A832MLJ7"/>
<dbReference type="Gene3D" id="1.10.10.10">
    <property type="entry name" value="Winged helix-like DNA-binding domain superfamily/Winged helix DNA-binding domain"/>
    <property type="match status" value="1"/>
</dbReference>
<dbReference type="InterPro" id="IPR036390">
    <property type="entry name" value="WH_DNA-bd_sf"/>
</dbReference>
<keyword evidence="3" id="KW-0804">Transcription</keyword>
<dbReference type="PANTHER" id="PTHR44846:SF1">
    <property type="entry name" value="MANNOSYL-D-GLYCERATE TRANSPORT_METABOLISM SYSTEM REPRESSOR MNGR-RELATED"/>
    <property type="match status" value="1"/>
</dbReference>
<accession>A0A832MLJ7</accession>
<dbReference type="InterPro" id="IPR036388">
    <property type="entry name" value="WH-like_DNA-bd_sf"/>
</dbReference>
<dbReference type="GO" id="GO:0003700">
    <property type="term" value="F:DNA-binding transcription factor activity"/>
    <property type="evidence" value="ECO:0007669"/>
    <property type="project" value="InterPro"/>
</dbReference>
<dbReference type="InterPro" id="IPR011663">
    <property type="entry name" value="UTRA"/>
</dbReference>
<evidence type="ECO:0000256" key="1">
    <source>
        <dbReference type="ARBA" id="ARBA00023015"/>
    </source>
</evidence>
<dbReference type="GO" id="GO:0045892">
    <property type="term" value="P:negative regulation of DNA-templated transcription"/>
    <property type="evidence" value="ECO:0007669"/>
    <property type="project" value="TreeGrafter"/>
</dbReference>
<keyword evidence="1" id="KW-0805">Transcription regulation</keyword>
<dbReference type="PROSITE" id="PS50949">
    <property type="entry name" value="HTH_GNTR"/>
    <property type="match status" value="1"/>
</dbReference>
<evidence type="ECO:0000256" key="2">
    <source>
        <dbReference type="ARBA" id="ARBA00023125"/>
    </source>
</evidence>
<dbReference type="CDD" id="cd07377">
    <property type="entry name" value="WHTH_GntR"/>
    <property type="match status" value="1"/>
</dbReference>
<evidence type="ECO:0000259" key="4">
    <source>
        <dbReference type="PROSITE" id="PS50949"/>
    </source>
</evidence>
<proteinExistence type="predicted"/>
<feature type="domain" description="HTH gntR-type" evidence="4">
    <location>
        <begin position="1"/>
        <end position="51"/>
    </location>
</feature>
<dbReference type="InterPro" id="IPR050679">
    <property type="entry name" value="Bact_HTH_transcr_reg"/>
</dbReference>
<dbReference type="InterPro" id="IPR028978">
    <property type="entry name" value="Chorismate_lyase_/UTRA_dom_sf"/>
</dbReference>
<evidence type="ECO:0000256" key="3">
    <source>
        <dbReference type="ARBA" id="ARBA00023163"/>
    </source>
</evidence>
<reference evidence="5" key="1">
    <citation type="journal article" date="2020" name="mSystems">
        <title>Genome- and Community-Level Interaction Insights into Carbon Utilization and Element Cycling Functions of Hydrothermarchaeota in Hydrothermal Sediment.</title>
        <authorList>
            <person name="Zhou Z."/>
            <person name="Liu Y."/>
            <person name="Xu W."/>
            <person name="Pan J."/>
            <person name="Luo Z.H."/>
            <person name="Li M."/>
        </authorList>
    </citation>
    <scope>NUCLEOTIDE SEQUENCE [LARGE SCALE GENOMIC DNA]</scope>
    <source>
        <strain evidence="5">SpSt-86</strain>
    </source>
</reference>
<sequence length="215" mass="24441">MWKAGDKIPTEKELSETFGVSTAVVRQAVSLLVNEGFLVKRQGKGTFVTDTRVRQGPRKLSSFSEEMAAMGLKPSSIVLEKGIKEADEKICKALQVQPKTRVVMVKRLRLANDDPLGIQTFYIPEYVAPDFLQNDLTQSLYKLLETKYGIVIKSAYEKYYATILDKYECKLLKVKWPFAGFIVERIAFDTTGSPVEYTESVIRSDKYSVQVHLRR</sequence>
<keyword evidence="2" id="KW-0238">DNA-binding</keyword>
<gene>
    <name evidence="5" type="ORF">ENW55_00855</name>
</gene>
<name>A0A832MLJ7_9THEM</name>
<protein>
    <submittedName>
        <fullName evidence="5">GntR family transcriptional regulator</fullName>
    </submittedName>
</protein>
<dbReference type="Pfam" id="PF00392">
    <property type="entry name" value="GntR"/>
    <property type="match status" value="1"/>
</dbReference>
<dbReference type="EMBL" id="DTKQ01000010">
    <property type="protein sequence ID" value="HGZ78519.1"/>
    <property type="molecule type" value="Genomic_DNA"/>
</dbReference>
<dbReference type="SUPFAM" id="SSF64288">
    <property type="entry name" value="Chorismate lyase-like"/>
    <property type="match status" value="1"/>
</dbReference>
<dbReference type="Pfam" id="PF07702">
    <property type="entry name" value="UTRA"/>
    <property type="match status" value="1"/>
</dbReference>
<dbReference type="InterPro" id="IPR000524">
    <property type="entry name" value="Tscrpt_reg_HTH_GntR"/>
</dbReference>
<dbReference type="SMART" id="SM00345">
    <property type="entry name" value="HTH_GNTR"/>
    <property type="match status" value="1"/>
</dbReference>
<organism evidence="5">
    <name type="scientific">Pseudothermotoga hypogea</name>
    <dbReference type="NCBI Taxonomy" id="57487"/>
    <lineage>
        <taxon>Bacteria</taxon>
        <taxon>Thermotogati</taxon>
        <taxon>Thermotogota</taxon>
        <taxon>Thermotogae</taxon>
        <taxon>Thermotogales</taxon>
        <taxon>Thermotogaceae</taxon>
        <taxon>Pseudothermotoga</taxon>
    </lineage>
</organism>
<dbReference type="SMART" id="SM00866">
    <property type="entry name" value="UTRA"/>
    <property type="match status" value="1"/>
</dbReference>
<dbReference type="PRINTS" id="PR00035">
    <property type="entry name" value="HTHGNTR"/>
</dbReference>
<dbReference type="PANTHER" id="PTHR44846">
    <property type="entry name" value="MANNOSYL-D-GLYCERATE TRANSPORT/METABOLISM SYSTEM REPRESSOR MNGR-RELATED"/>
    <property type="match status" value="1"/>
</dbReference>
<dbReference type="Gene3D" id="3.40.1410.10">
    <property type="entry name" value="Chorismate lyase-like"/>
    <property type="match status" value="1"/>
</dbReference>
<comment type="caution">
    <text evidence="5">The sequence shown here is derived from an EMBL/GenBank/DDBJ whole genome shotgun (WGS) entry which is preliminary data.</text>
</comment>
<dbReference type="GO" id="GO:0003677">
    <property type="term" value="F:DNA binding"/>
    <property type="evidence" value="ECO:0007669"/>
    <property type="project" value="UniProtKB-KW"/>
</dbReference>
<evidence type="ECO:0000313" key="5">
    <source>
        <dbReference type="EMBL" id="HGZ78519.1"/>
    </source>
</evidence>
<dbReference type="SUPFAM" id="SSF46785">
    <property type="entry name" value="Winged helix' DNA-binding domain"/>
    <property type="match status" value="1"/>
</dbReference>